<comment type="caution">
    <text evidence="1">The sequence shown here is derived from an EMBL/GenBank/DDBJ whole genome shotgun (WGS) entry which is preliminary data.</text>
</comment>
<dbReference type="RefSeq" id="WP_200788739.1">
    <property type="nucleotide sequence ID" value="NZ_JAEDAO010000001.1"/>
</dbReference>
<reference evidence="1" key="1">
    <citation type="submission" date="2020-12" db="EMBL/GenBank/DDBJ databases">
        <title>Ramlibacter sp. nov., isolated from a freshwater alga, Cryptomonas.</title>
        <authorList>
            <person name="Kim H.M."/>
            <person name="Jeon C.O."/>
        </authorList>
    </citation>
    <scope>NUCLEOTIDE SEQUENCE</scope>
    <source>
        <strain evidence="1">CrO1</strain>
    </source>
</reference>
<proteinExistence type="predicted"/>
<keyword evidence="2" id="KW-1185">Reference proteome</keyword>
<sequence>MNGTLLANATPQQVGKYLVSPLVKCLGNGWFASSVSIRSGSGSGTSDRVLRLTRMFLSVPEAVAYARAEGLRWIQGVTDAHRRVAA</sequence>
<dbReference type="AlphaFoldDB" id="A0A934Q299"/>
<evidence type="ECO:0000313" key="2">
    <source>
        <dbReference type="Proteomes" id="UP000617041"/>
    </source>
</evidence>
<dbReference type="Proteomes" id="UP000617041">
    <property type="component" value="Unassembled WGS sequence"/>
</dbReference>
<name>A0A934Q299_9BURK</name>
<evidence type="ECO:0000313" key="1">
    <source>
        <dbReference type="EMBL" id="MBK0393793.1"/>
    </source>
</evidence>
<dbReference type="EMBL" id="JAEDAO010000001">
    <property type="protein sequence ID" value="MBK0393793.1"/>
    <property type="molecule type" value="Genomic_DNA"/>
</dbReference>
<accession>A0A934Q299</accession>
<gene>
    <name evidence="1" type="ORF">I8E28_14435</name>
</gene>
<protein>
    <submittedName>
        <fullName evidence="1">Uncharacterized protein</fullName>
    </submittedName>
</protein>
<organism evidence="1 2">
    <name type="scientific">Ramlibacter algicola</name>
    <dbReference type="NCBI Taxonomy" id="2795217"/>
    <lineage>
        <taxon>Bacteria</taxon>
        <taxon>Pseudomonadati</taxon>
        <taxon>Pseudomonadota</taxon>
        <taxon>Betaproteobacteria</taxon>
        <taxon>Burkholderiales</taxon>
        <taxon>Comamonadaceae</taxon>
        <taxon>Ramlibacter</taxon>
    </lineage>
</organism>